<protein>
    <submittedName>
        <fullName evidence="2">Uncharacterized protein</fullName>
    </submittedName>
</protein>
<sequence>MALSYSSLVEYGRGTSASWNFEFFRTRFSDMMTRFLPSSFRERGLSSSSFFFFSGGRSFLGTRRPLFPFFPPGGGAPAPVHDPHPLTTAAAAPSSLPLFLLRDGSSFSLASSFSLSNSASASAADGAAKALRTSSSCVRAATPPPSPPPSFPLEKPAASSPPSSSAEDTTAAGDSVPPSPSGASSVSAAAVAPSPPSPLPELEFDEMTTVSELSGEFLIPIKRSCQLLPRCDLEGLRWQRHQDSRSQGSS</sequence>
<evidence type="ECO:0000313" key="2">
    <source>
        <dbReference type="EMBL" id="CAE2261849.1"/>
    </source>
</evidence>
<accession>A0A7S4JF93</accession>
<proteinExistence type="predicted"/>
<name>A0A7S4JF93_9STRA</name>
<feature type="compositionally biased region" description="Pro residues" evidence="1">
    <location>
        <begin position="142"/>
        <end position="151"/>
    </location>
</feature>
<feature type="compositionally biased region" description="Low complexity" evidence="1">
    <location>
        <begin position="156"/>
        <end position="192"/>
    </location>
</feature>
<evidence type="ECO:0000256" key="1">
    <source>
        <dbReference type="SAM" id="MobiDB-lite"/>
    </source>
</evidence>
<feature type="region of interest" description="Disordered" evidence="1">
    <location>
        <begin position="135"/>
        <end position="202"/>
    </location>
</feature>
<dbReference type="EMBL" id="HBKQ01039494">
    <property type="protein sequence ID" value="CAE2261849.1"/>
    <property type="molecule type" value="Transcribed_RNA"/>
</dbReference>
<dbReference type="AlphaFoldDB" id="A0A7S4JF93"/>
<gene>
    <name evidence="2" type="ORF">OAUR00152_LOCUS27229</name>
</gene>
<organism evidence="2">
    <name type="scientific">Odontella aurita</name>
    <dbReference type="NCBI Taxonomy" id="265563"/>
    <lineage>
        <taxon>Eukaryota</taxon>
        <taxon>Sar</taxon>
        <taxon>Stramenopiles</taxon>
        <taxon>Ochrophyta</taxon>
        <taxon>Bacillariophyta</taxon>
        <taxon>Mediophyceae</taxon>
        <taxon>Biddulphiophycidae</taxon>
        <taxon>Eupodiscales</taxon>
        <taxon>Odontellaceae</taxon>
        <taxon>Odontella</taxon>
    </lineage>
</organism>
<reference evidence="2" key="1">
    <citation type="submission" date="2021-01" db="EMBL/GenBank/DDBJ databases">
        <authorList>
            <person name="Corre E."/>
            <person name="Pelletier E."/>
            <person name="Niang G."/>
            <person name="Scheremetjew M."/>
            <person name="Finn R."/>
            <person name="Kale V."/>
            <person name="Holt S."/>
            <person name="Cochrane G."/>
            <person name="Meng A."/>
            <person name="Brown T."/>
            <person name="Cohen L."/>
        </authorList>
    </citation>
    <scope>NUCLEOTIDE SEQUENCE</scope>
    <source>
        <strain evidence="2">Isolate 1302-5</strain>
    </source>
</reference>